<name>A0A251TQT6_HELAN</name>
<evidence type="ECO:0000256" key="3">
    <source>
        <dbReference type="ARBA" id="ARBA00022475"/>
    </source>
</evidence>
<dbReference type="InterPro" id="IPR032675">
    <property type="entry name" value="LRR_dom_sf"/>
</dbReference>
<reference evidence="12" key="2">
    <citation type="submission" date="2017-02" db="EMBL/GenBank/DDBJ databases">
        <title>Sunflower complete genome.</title>
        <authorList>
            <person name="Langlade N."/>
            <person name="Munos S."/>
        </authorList>
    </citation>
    <scope>NUCLEOTIDE SEQUENCE [LARGE SCALE GENOMIC DNA]</scope>
    <source>
        <tissue evidence="12">Leaves</tissue>
    </source>
</reference>
<dbReference type="EC" id="2.7.11.1" evidence="11"/>
<dbReference type="EMBL" id="CM007898">
    <property type="protein sequence ID" value="OTG13497.1"/>
    <property type="molecule type" value="Genomic_DNA"/>
</dbReference>
<evidence type="ECO:0000256" key="4">
    <source>
        <dbReference type="ARBA" id="ARBA00022614"/>
    </source>
</evidence>
<dbReference type="EMBL" id="MNCJ02000324">
    <property type="protein sequence ID" value="KAF5788762.1"/>
    <property type="molecule type" value="Genomic_DNA"/>
</dbReference>
<keyword evidence="11" id="KW-0418">Kinase</keyword>
<dbReference type="SUPFAM" id="SSF52058">
    <property type="entry name" value="L domain-like"/>
    <property type="match status" value="1"/>
</dbReference>
<keyword evidence="11" id="KW-0723">Serine/threonine-protein kinase</keyword>
<evidence type="ECO:0000313" key="11">
    <source>
        <dbReference type="EMBL" id="KAF5788762.1"/>
    </source>
</evidence>
<organism evidence="12 13">
    <name type="scientific">Helianthus annuus</name>
    <name type="common">Common sunflower</name>
    <dbReference type="NCBI Taxonomy" id="4232"/>
    <lineage>
        <taxon>Eukaryota</taxon>
        <taxon>Viridiplantae</taxon>
        <taxon>Streptophyta</taxon>
        <taxon>Embryophyta</taxon>
        <taxon>Tracheophyta</taxon>
        <taxon>Spermatophyta</taxon>
        <taxon>Magnoliopsida</taxon>
        <taxon>eudicotyledons</taxon>
        <taxon>Gunneridae</taxon>
        <taxon>Pentapetalae</taxon>
        <taxon>asterids</taxon>
        <taxon>campanulids</taxon>
        <taxon>Asterales</taxon>
        <taxon>Asteraceae</taxon>
        <taxon>Asteroideae</taxon>
        <taxon>Heliantheae alliance</taxon>
        <taxon>Heliantheae</taxon>
        <taxon>Helianthus</taxon>
    </lineage>
</organism>
<protein>
    <submittedName>
        <fullName evidence="11">Non-specific serine/threonine protein kinase</fullName>
        <ecNumber evidence="11">2.7.11.1</ecNumber>
    </submittedName>
    <submittedName>
        <fullName evidence="12">Putative leucine-rich repeat domain, L domain-like protein</fullName>
    </submittedName>
</protein>
<dbReference type="PROSITE" id="PS51450">
    <property type="entry name" value="LRR"/>
    <property type="match status" value="1"/>
</dbReference>
<reference evidence="11 13" key="1">
    <citation type="journal article" date="2017" name="Nature">
        <title>The sunflower genome provides insights into oil metabolism, flowering and Asterid evolution.</title>
        <authorList>
            <person name="Badouin H."/>
            <person name="Gouzy J."/>
            <person name="Grassa C.J."/>
            <person name="Murat F."/>
            <person name="Staton S.E."/>
            <person name="Cottret L."/>
            <person name="Lelandais-Briere C."/>
            <person name="Owens G.L."/>
            <person name="Carrere S."/>
            <person name="Mayjonade B."/>
            <person name="Legrand L."/>
            <person name="Gill N."/>
            <person name="Kane N.C."/>
            <person name="Bowers J.E."/>
            <person name="Hubner S."/>
            <person name="Bellec A."/>
            <person name="Berard A."/>
            <person name="Berges H."/>
            <person name="Blanchet N."/>
            <person name="Boniface M.C."/>
            <person name="Brunel D."/>
            <person name="Catrice O."/>
            <person name="Chaidir N."/>
            <person name="Claudel C."/>
            <person name="Donnadieu C."/>
            <person name="Faraut T."/>
            <person name="Fievet G."/>
            <person name="Helmstetter N."/>
            <person name="King M."/>
            <person name="Knapp S.J."/>
            <person name="Lai Z."/>
            <person name="Le Paslier M.C."/>
            <person name="Lippi Y."/>
            <person name="Lorenzon L."/>
            <person name="Mandel J.R."/>
            <person name="Marage G."/>
            <person name="Marchand G."/>
            <person name="Marquand E."/>
            <person name="Bret-Mestries E."/>
            <person name="Morien E."/>
            <person name="Nambeesan S."/>
            <person name="Nguyen T."/>
            <person name="Pegot-Espagnet P."/>
            <person name="Pouilly N."/>
            <person name="Raftis F."/>
            <person name="Sallet E."/>
            <person name="Schiex T."/>
            <person name="Thomas J."/>
            <person name="Vandecasteele C."/>
            <person name="Vares D."/>
            <person name="Vear F."/>
            <person name="Vautrin S."/>
            <person name="Crespi M."/>
            <person name="Mangin B."/>
            <person name="Burke J.M."/>
            <person name="Salse J."/>
            <person name="Munos S."/>
            <person name="Vincourt P."/>
            <person name="Rieseberg L.H."/>
            <person name="Langlade N.B."/>
        </authorList>
    </citation>
    <scope>NUCLEOTIDE SEQUENCE [LARGE SCALE GENOMIC DNA]</scope>
    <source>
        <strain evidence="13">cv. SF193</strain>
        <tissue evidence="11">Leaves</tissue>
    </source>
</reference>
<dbReference type="Gene3D" id="3.80.10.10">
    <property type="entry name" value="Ribonuclease Inhibitor"/>
    <property type="match status" value="1"/>
</dbReference>
<dbReference type="PANTHER" id="PTHR27004">
    <property type="entry name" value="RECEPTOR-LIKE PROTEIN 12 ISOFORM X1"/>
    <property type="match status" value="1"/>
</dbReference>
<evidence type="ECO:0000256" key="8">
    <source>
        <dbReference type="ARBA" id="ARBA00023136"/>
    </source>
</evidence>
<keyword evidence="6" id="KW-0677">Repeat</keyword>
<evidence type="ECO:0000256" key="9">
    <source>
        <dbReference type="ARBA" id="ARBA00023170"/>
    </source>
</evidence>
<keyword evidence="3" id="KW-1003">Cell membrane</keyword>
<dbReference type="Pfam" id="PF13855">
    <property type="entry name" value="LRR_8"/>
    <property type="match status" value="1"/>
</dbReference>
<keyword evidence="11" id="KW-0808">Transferase</keyword>
<keyword evidence="5" id="KW-0812">Transmembrane</keyword>
<dbReference type="GO" id="GO:0005886">
    <property type="term" value="C:plasma membrane"/>
    <property type="evidence" value="ECO:0007669"/>
    <property type="project" value="UniProtKB-SubCell"/>
</dbReference>
<dbReference type="Gramene" id="mRNA:HanXRQr2_Chr09g0362841">
    <property type="protein sequence ID" value="CDS:HanXRQr2_Chr09g0362841.1"/>
    <property type="gene ID" value="HanXRQr2_Chr09g0362841"/>
</dbReference>
<dbReference type="InParanoid" id="A0A251TQT6"/>
<evidence type="ECO:0000256" key="5">
    <source>
        <dbReference type="ARBA" id="ARBA00022692"/>
    </source>
</evidence>
<keyword evidence="9" id="KW-0675">Receptor</keyword>
<reference evidence="11" key="3">
    <citation type="submission" date="2020-06" db="EMBL/GenBank/DDBJ databases">
        <title>Helianthus annuus Genome sequencing and assembly Release 2.</title>
        <authorList>
            <person name="Gouzy J."/>
            <person name="Langlade N."/>
            <person name="Munos S."/>
        </authorList>
    </citation>
    <scope>NUCLEOTIDE SEQUENCE</scope>
    <source>
        <tissue evidence="11">Leaves</tissue>
    </source>
</reference>
<dbReference type="GO" id="GO:0004674">
    <property type="term" value="F:protein serine/threonine kinase activity"/>
    <property type="evidence" value="ECO:0007669"/>
    <property type="project" value="UniProtKB-KW"/>
</dbReference>
<comment type="similarity">
    <text evidence="2">Belongs to the RLP family.</text>
</comment>
<gene>
    <name evidence="12" type="ORF">HannXRQ_Chr09g0238761</name>
    <name evidence="11" type="ORF">HanXRQr2_Chr09g0362841</name>
</gene>
<dbReference type="PANTHER" id="PTHR27004:SF470">
    <property type="entry name" value="RECEPTOR-LIKE PROTEIN 43"/>
    <property type="match status" value="1"/>
</dbReference>
<sequence length="62" mass="6909">MIHVLDLSQNHFYGTIPGSISNLTNLEYLDLSHNLLSGEIPASLRRSNLLSSSLLHTTIYKV</sequence>
<evidence type="ECO:0000256" key="2">
    <source>
        <dbReference type="ARBA" id="ARBA00009592"/>
    </source>
</evidence>
<evidence type="ECO:0000256" key="1">
    <source>
        <dbReference type="ARBA" id="ARBA00004251"/>
    </source>
</evidence>
<keyword evidence="13" id="KW-1185">Reference proteome</keyword>
<dbReference type="InterPro" id="IPR001611">
    <property type="entry name" value="Leu-rich_rpt"/>
</dbReference>
<accession>A0A251TQT6</accession>
<keyword evidence="4" id="KW-0433">Leucine-rich repeat</keyword>
<dbReference type="PRINTS" id="PR00019">
    <property type="entry name" value="LEURICHRPT"/>
</dbReference>
<dbReference type="AlphaFoldDB" id="A0A251TQT6"/>
<evidence type="ECO:0000256" key="6">
    <source>
        <dbReference type="ARBA" id="ARBA00022737"/>
    </source>
</evidence>
<keyword evidence="10" id="KW-0325">Glycoprotein</keyword>
<evidence type="ECO:0000313" key="12">
    <source>
        <dbReference type="EMBL" id="OTG13497.1"/>
    </source>
</evidence>
<keyword evidence="7" id="KW-1133">Transmembrane helix</keyword>
<evidence type="ECO:0000256" key="7">
    <source>
        <dbReference type="ARBA" id="ARBA00022989"/>
    </source>
</evidence>
<evidence type="ECO:0000256" key="10">
    <source>
        <dbReference type="ARBA" id="ARBA00023180"/>
    </source>
</evidence>
<dbReference type="Proteomes" id="UP000215914">
    <property type="component" value="Chromosome 9"/>
</dbReference>
<proteinExistence type="inferred from homology"/>
<keyword evidence="8" id="KW-0472">Membrane</keyword>
<comment type="subcellular location">
    <subcellularLocation>
        <location evidence="1">Cell membrane</location>
        <topology evidence="1">Single-pass type I membrane protein</topology>
    </subcellularLocation>
</comment>
<evidence type="ECO:0000313" key="13">
    <source>
        <dbReference type="Proteomes" id="UP000215914"/>
    </source>
</evidence>